<accession>A0AAE0NZS4</accession>
<evidence type="ECO:0000313" key="9">
    <source>
        <dbReference type="EMBL" id="KAK3390661.1"/>
    </source>
</evidence>
<protein>
    <recommendedName>
        <fullName evidence="8">Rhodopsin domain-containing protein</fullName>
    </recommendedName>
</protein>
<evidence type="ECO:0000256" key="4">
    <source>
        <dbReference type="ARBA" id="ARBA00023136"/>
    </source>
</evidence>
<feature type="domain" description="Rhodopsin" evidence="8">
    <location>
        <begin position="39"/>
        <end position="278"/>
    </location>
</feature>
<evidence type="ECO:0000256" key="3">
    <source>
        <dbReference type="ARBA" id="ARBA00022989"/>
    </source>
</evidence>
<evidence type="ECO:0000313" key="10">
    <source>
        <dbReference type="Proteomes" id="UP001285441"/>
    </source>
</evidence>
<name>A0AAE0NZS4_9PEZI</name>
<organism evidence="9 10">
    <name type="scientific">Podospora didyma</name>
    <dbReference type="NCBI Taxonomy" id="330526"/>
    <lineage>
        <taxon>Eukaryota</taxon>
        <taxon>Fungi</taxon>
        <taxon>Dikarya</taxon>
        <taxon>Ascomycota</taxon>
        <taxon>Pezizomycotina</taxon>
        <taxon>Sordariomycetes</taxon>
        <taxon>Sordariomycetidae</taxon>
        <taxon>Sordariales</taxon>
        <taxon>Podosporaceae</taxon>
        <taxon>Podospora</taxon>
    </lineage>
</organism>
<keyword evidence="4 7" id="KW-0472">Membrane</keyword>
<dbReference type="GO" id="GO:0016020">
    <property type="term" value="C:membrane"/>
    <property type="evidence" value="ECO:0007669"/>
    <property type="project" value="UniProtKB-SubCell"/>
</dbReference>
<dbReference type="InterPro" id="IPR049326">
    <property type="entry name" value="Rhodopsin_dom_fungi"/>
</dbReference>
<feature type="transmembrane region" description="Helical" evidence="7">
    <location>
        <begin position="215"/>
        <end position="237"/>
    </location>
</feature>
<feature type="compositionally biased region" description="Polar residues" evidence="6">
    <location>
        <begin position="352"/>
        <end position="363"/>
    </location>
</feature>
<proteinExistence type="inferred from homology"/>
<dbReference type="EMBL" id="JAULSW010000002">
    <property type="protein sequence ID" value="KAK3390661.1"/>
    <property type="molecule type" value="Genomic_DNA"/>
</dbReference>
<comment type="subcellular location">
    <subcellularLocation>
        <location evidence="1">Membrane</location>
        <topology evidence="1">Multi-pass membrane protein</topology>
    </subcellularLocation>
</comment>
<dbReference type="PANTHER" id="PTHR33048:SF146">
    <property type="entry name" value="INTEGRAL MEMBRANE PROTEIN"/>
    <property type="match status" value="1"/>
</dbReference>
<sequence length="370" mass="41798">MTSTGIPDFSMLPPDDDRGPKLLAMFWSYCAISIVMVALRFYARIQIRAVSWDDWLMLLTVVIFVIGASFITTSTLNGGARHVRYLTPEQILFTIKYNWIAQPWAVFSFATGKASVAFLILRFIGRNTVYRKYILYFTIATIFIVNGVGCITIFAQCDPPRALWTPETEAKCWDPIVQLHFNYFQAVWNILADIVLAILPATFIANLNLPPQKKYALCILLSLGFIGAIFGGLKIRYLDGLSSRSDFTWNSYDIQVWTGAECFVMMVSGNIPPLQLLWDRFVSKKLDSSYGRTPIKYYHNGTGYSEKINRSNSNGHGLYSLRSITSSNKFPSHTQIISDDDIELPRVPENAYANTDDNQSSGTGRDRSFV</sequence>
<dbReference type="AlphaFoldDB" id="A0AAE0NZS4"/>
<reference evidence="9" key="1">
    <citation type="journal article" date="2023" name="Mol. Phylogenet. Evol.">
        <title>Genome-scale phylogeny and comparative genomics of the fungal order Sordariales.</title>
        <authorList>
            <person name="Hensen N."/>
            <person name="Bonometti L."/>
            <person name="Westerberg I."/>
            <person name="Brannstrom I.O."/>
            <person name="Guillou S."/>
            <person name="Cros-Aarteil S."/>
            <person name="Calhoun S."/>
            <person name="Haridas S."/>
            <person name="Kuo A."/>
            <person name="Mondo S."/>
            <person name="Pangilinan J."/>
            <person name="Riley R."/>
            <person name="LaButti K."/>
            <person name="Andreopoulos B."/>
            <person name="Lipzen A."/>
            <person name="Chen C."/>
            <person name="Yan M."/>
            <person name="Daum C."/>
            <person name="Ng V."/>
            <person name="Clum A."/>
            <person name="Steindorff A."/>
            <person name="Ohm R.A."/>
            <person name="Martin F."/>
            <person name="Silar P."/>
            <person name="Natvig D.O."/>
            <person name="Lalanne C."/>
            <person name="Gautier V."/>
            <person name="Ament-Velasquez S.L."/>
            <person name="Kruys A."/>
            <person name="Hutchinson M.I."/>
            <person name="Powell A.J."/>
            <person name="Barry K."/>
            <person name="Miller A.N."/>
            <person name="Grigoriev I.V."/>
            <person name="Debuchy R."/>
            <person name="Gladieux P."/>
            <person name="Hiltunen Thoren M."/>
            <person name="Johannesson H."/>
        </authorList>
    </citation>
    <scope>NUCLEOTIDE SEQUENCE</scope>
    <source>
        <strain evidence="9">CBS 232.78</strain>
    </source>
</reference>
<comment type="caution">
    <text evidence="9">The sequence shown here is derived from an EMBL/GenBank/DDBJ whole genome shotgun (WGS) entry which is preliminary data.</text>
</comment>
<keyword evidence="10" id="KW-1185">Reference proteome</keyword>
<evidence type="ECO:0000256" key="6">
    <source>
        <dbReference type="SAM" id="MobiDB-lite"/>
    </source>
</evidence>
<keyword evidence="2 7" id="KW-0812">Transmembrane</keyword>
<dbReference type="InterPro" id="IPR052337">
    <property type="entry name" value="SAT4-like"/>
</dbReference>
<evidence type="ECO:0000256" key="2">
    <source>
        <dbReference type="ARBA" id="ARBA00022692"/>
    </source>
</evidence>
<evidence type="ECO:0000256" key="1">
    <source>
        <dbReference type="ARBA" id="ARBA00004141"/>
    </source>
</evidence>
<keyword evidence="3 7" id="KW-1133">Transmembrane helix</keyword>
<feature type="region of interest" description="Disordered" evidence="6">
    <location>
        <begin position="351"/>
        <end position="370"/>
    </location>
</feature>
<feature type="transmembrane region" description="Helical" evidence="7">
    <location>
        <begin position="100"/>
        <end position="121"/>
    </location>
</feature>
<gene>
    <name evidence="9" type="ORF">B0H63DRAFT_121401</name>
</gene>
<feature type="transmembrane region" description="Helical" evidence="7">
    <location>
        <begin position="22"/>
        <end position="43"/>
    </location>
</feature>
<dbReference type="Proteomes" id="UP001285441">
    <property type="component" value="Unassembled WGS sequence"/>
</dbReference>
<evidence type="ECO:0000256" key="5">
    <source>
        <dbReference type="ARBA" id="ARBA00038359"/>
    </source>
</evidence>
<reference evidence="9" key="2">
    <citation type="submission" date="2023-06" db="EMBL/GenBank/DDBJ databases">
        <authorList>
            <consortium name="Lawrence Berkeley National Laboratory"/>
            <person name="Haridas S."/>
            <person name="Hensen N."/>
            <person name="Bonometti L."/>
            <person name="Westerberg I."/>
            <person name="Brannstrom I.O."/>
            <person name="Guillou S."/>
            <person name="Cros-Aarteil S."/>
            <person name="Calhoun S."/>
            <person name="Kuo A."/>
            <person name="Mondo S."/>
            <person name="Pangilinan J."/>
            <person name="Riley R."/>
            <person name="LaButti K."/>
            <person name="Andreopoulos B."/>
            <person name="Lipzen A."/>
            <person name="Chen C."/>
            <person name="Yanf M."/>
            <person name="Daum C."/>
            <person name="Ng V."/>
            <person name="Clum A."/>
            <person name="Steindorff A."/>
            <person name="Ohm R."/>
            <person name="Martin F."/>
            <person name="Silar P."/>
            <person name="Natvig D."/>
            <person name="Lalanne C."/>
            <person name="Gautier V."/>
            <person name="Ament-velasquez S.L."/>
            <person name="Kruys A."/>
            <person name="Hutchinson M.I."/>
            <person name="Powell A.J."/>
            <person name="Barry K."/>
            <person name="Miller A.N."/>
            <person name="Grigoriev I.V."/>
            <person name="Debuchy R."/>
            <person name="Gladieux P."/>
            <person name="Thoren M.H."/>
            <person name="Johannesson H."/>
        </authorList>
    </citation>
    <scope>NUCLEOTIDE SEQUENCE</scope>
    <source>
        <strain evidence="9">CBS 232.78</strain>
    </source>
</reference>
<feature type="transmembrane region" description="Helical" evidence="7">
    <location>
        <begin position="133"/>
        <end position="155"/>
    </location>
</feature>
<dbReference type="Pfam" id="PF20684">
    <property type="entry name" value="Fung_rhodopsin"/>
    <property type="match status" value="1"/>
</dbReference>
<feature type="transmembrane region" description="Helical" evidence="7">
    <location>
        <begin position="55"/>
        <end position="80"/>
    </location>
</feature>
<comment type="similarity">
    <text evidence="5">Belongs to the SAT4 family.</text>
</comment>
<dbReference type="PANTHER" id="PTHR33048">
    <property type="entry name" value="PTH11-LIKE INTEGRAL MEMBRANE PROTEIN (AFU_ORTHOLOGUE AFUA_5G11245)"/>
    <property type="match status" value="1"/>
</dbReference>
<evidence type="ECO:0000256" key="7">
    <source>
        <dbReference type="SAM" id="Phobius"/>
    </source>
</evidence>
<feature type="transmembrane region" description="Helical" evidence="7">
    <location>
        <begin position="183"/>
        <end position="203"/>
    </location>
</feature>
<evidence type="ECO:0000259" key="8">
    <source>
        <dbReference type="Pfam" id="PF20684"/>
    </source>
</evidence>